<name>U2LGJ0_9BACT</name>
<keyword evidence="8" id="KW-1133">Transmembrane helix</keyword>
<evidence type="ECO:0000256" key="4">
    <source>
        <dbReference type="ARBA" id="ARBA00022475"/>
    </source>
</evidence>
<comment type="subcellular location">
    <subcellularLocation>
        <location evidence="1">Cell inner membrane</location>
        <topology evidence="1">Single-pass membrane protein</topology>
        <orientation evidence="1">Periplasmic side</orientation>
    </subcellularLocation>
</comment>
<keyword evidence="5" id="KW-0997">Cell inner membrane</keyword>
<dbReference type="InterPro" id="IPR006260">
    <property type="entry name" value="TonB/TolA_C"/>
</dbReference>
<keyword evidence="6" id="KW-0812">Transmembrane</keyword>
<dbReference type="EMBL" id="AWET01000008">
    <property type="protein sequence ID" value="ERK03568.1"/>
    <property type="molecule type" value="Genomic_DNA"/>
</dbReference>
<evidence type="ECO:0000256" key="8">
    <source>
        <dbReference type="ARBA" id="ARBA00022989"/>
    </source>
</evidence>
<accession>U2LGJ0</accession>
<dbReference type="AlphaFoldDB" id="U2LGJ0"/>
<dbReference type="NCBIfam" id="TIGR01352">
    <property type="entry name" value="tonB_Cterm"/>
    <property type="match status" value="1"/>
</dbReference>
<keyword evidence="3" id="KW-0813">Transport</keyword>
<dbReference type="GO" id="GO:0031992">
    <property type="term" value="F:energy transducer activity"/>
    <property type="evidence" value="ECO:0007669"/>
    <property type="project" value="TreeGrafter"/>
</dbReference>
<protein>
    <submittedName>
        <fullName evidence="11">TonB protein, C-terminal domain protein</fullName>
    </submittedName>
</protein>
<dbReference type="InterPro" id="IPR037682">
    <property type="entry name" value="TonB_C"/>
</dbReference>
<keyword evidence="12" id="KW-1185">Reference proteome</keyword>
<comment type="similarity">
    <text evidence="2">Belongs to the TonB family.</text>
</comment>
<dbReference type="Proteomes" id="UP000016600">
    <property type="component" value="Unassembled WGS sequence"/>
</dbReference>
<feature type="domain" description="TonB C-terminal" evidence="10">
    <location>
        <begin position="157"/>
        <end position="246"/>
    </location>
</feature>
<dbReference type="PANTHER" id="PTHR33446">
    <property type="entry name" value="PROTEIN TONB-RELATED"/>
    <property type="match status" value="1"/>
</dbReference>
<keyword evidence="9" id="KW-0472">Membrane</keyword>
<evidence type="ECO:0000256" key="2">
    <source>
        <dbReference type="ARBA" id="ARBA00006555"/>
    </source>
</evidence>
<dbReference type="GO" id="GO:0015031">
    <property type="term" value="P:protein transport"/>
    <property type="evidence" value="ECO:0007669"/>
    <property type="project" value="UniProtKB-KW"/>
</dbReference>
<organism evidence="11 12">
    <name type="scientific">Hoylesella pleuritidis F0068</name>
    <dbReference type="NCBI Taxonomy" id="1081904"/>
    <lineage>
        <taxon>Bacteria</taxon>
        <taxon>Pseudomonadati</taxon>
        <taxon>Bacteroidota</taxon>
        <taxon>Bacteroidia</taxon>
        <taxon>Bacteroidales</taxon>
        <taxon>Prevotellaceae</taxon>
        <taxon>Hoylesella</taxon>
    </lineage>
</organism>
<dbReference type="Pfam" id="PF03544">
    <property type="entry name" value="TonB_C"/>
    <property type="match status" value="1"/>
</dbReference>
<gene>
    <name evidence="11" type="ORF">HMPREF1218_0108</name>
</gene>
<evidence type="ECO:0000256" key="3">
    <source>
        <dbReference type="ARBA" id="ARBA00022448"/>
    </source>
</evidence>
<dbReference type="PATRIC" id="fig|1081904.3.peg.537"/>
<reference evidence="11 12" key="1">
    <citation type="submission" date="2013-08" db="EMBL/GenBank/DDBJ databases">
        <authorList>
            <person name="Durkin A.S."/>
            <person name="Haft D.R."/>
            <person name="McCorrison J."/>
            <person name="Torralba M."/>
            <person name="Gillis M."/>
            <person name="Haft D.H."/>
            <person name="Methe B."/>
            <person name="Sutton G."/>
            <person name="Nelson K.E."/>
        </authorList>
    </citation>
    <scope>NUCLEOTIDE SEQUENCE [LARGE SCALE GENOMIC DNA]</scope>
    <source>
        <strain evidence="11 12">F0068</strain>
    </source>
</reference>
<evidence type="ECO:0000256" key="6">
    <source>
        <dbReference type="ARBA" id="ARBA00022692"/>
    </source>
</evidence>
<keyword evidence="4" id="KW-1003">Cell membrane</keyword>
<dbReference type="FunFam" id="3.30.1150.10:FF:000002">
    <property type="entry name" value="Energy transducer TonB"/>
    <property type="match status" value="1"/>
</dbReference>
<proteinExistence type="inferred from homology"/>
<dbReference type="InterPro" id="IPR051045">
    <property type="entry name" value="TonB-dependent_transducer"/>
</dbReference>
<dbReference type="GO" id="GO:0098797">
    <property type="term" value="C:plasma membrane protein complex"/>
    <property type="evidence" value="ECO:0007669"/>
    <property type="project" value="TreeGrafter"/>
</dbReference>
<evidence type="ECO:0000256" key="7">
    <source>
        <dbReference type="ARBA" id="ARBA00022927"/>
    </source>
</evidence>
<evidence type="ECO:0000313" key="11">
    <source>
        <dbReference type="EMBL" id="ERK03568.1"/>
    </source>
</evidence>
<dbReference type="SUPFAM" id="SSF74653">
    <property type="entry name" value="TolA/TonB C-terminal domain"/>
    <property type="match status" value="1"/>
</dbReference>
<evidence type="ECO:0000256" key="9">
    <source>
        <dbReference type="ARBA" id="ARBA00023136"/>
    </source>
</evidence>
<evidence type="ECO:0000259" key="10">
    <source>
        <dbReference type="PROSITE" id="PS52015"/>
    </source>
</evidence>
<dbReference type="PROSITE" id="PS52015">
    <property type="entry name" value="TONB_CTD"/>
    <property type="match status" value="1"/>
</dbReference>
<keyword evidence="7" id="KW-0653">Protein transport</keyword>
<dbReference type="RefSeq" id="WP_021583206.1">
    <property type="nucleotide sequence ID" value="NZ_AWET01000008.1"/>
</dbReference>
<evidence type="ECO:0000256" key="5">
    <source>
        <dbReference type="ARBA" id="ARBA00022519"/>
    </source>
</evidence>
<evidence type="ECO:0000313" key="12">
    <source>
        <dbReference type="Proteomes" id="UP000016600"/>
    </source>
</evidence>
<dbReference type="Gene3D" id="3.30.1150.10">
    <property type="match status" value="1"/>
</dbReference>
<evidence type="ECO:0000256" key="1">
    <source>
        <dbReference type="ARBA" id="ARBA00004383"/>
    </source>
</evidence>
<sequence length="246" mass="27309">MQGEILKGIELEIKKSETANPENSRSTGFLLGLIFVLALLFVGFEFNSRSGDAESDSRELDDMAQDIVMRPAMNRQDMIAAMSPSPASRAITEKIKAVDKVENKPDKVSPNSNPLMVGDGDGQVSDANVTQALPQTPVEEHGLNDVRIVEALPEFPGGMVEFMKWLTKNLRYPTYAHQQRIEGKVVVSFIVNTDGSIAEVKLARSVDPLLDREALRVIRMMPKWKPGIQNNRPCRTMFAVPVVFKL</sequence>
<dbReference type="PANTHER" id="PTHR33446:SF2">
    <property type="entry name" value="PROTEIN TONB"/>
    <property type="match status" value="1"/>
</dbReference>
<comment type="caution">
    <text evidence="11">The sequence shown here is derived from an EMBL/GenBank/DDBJ whole genome shotgun (WGS) entry which is preliminary data.</text>
</comment>
<dbReference type="GO" id="GO:0055085">
    <property type="term" value="P:transmembrane transport"/>
    <property type="evidence" value="ECO:0007669"/>
    <property type="project" value="InterPro"/>
</dbReference>